<sequence length="50" mass="5247">MWLASADVTGQRDAIRIGLGPTCVINPTGQVVNQVPTATTGLAIVRINTR</sequence>
<dbReference type="InterPro" id="IPR036526">
    <property type="entry name" value="C-N_Hydrolase_sf"/>
</dbReference>
<keyword evidence="2" id="KW-1185">Reference proteome</keyword>
<gene>
    <name evidence="1" type="ORF">GCM10020369_84230</name>
</gene>
<evidence type="ECO:0000313" key="1">
    <source>
        <dbReference type="EMBL" id="GAA3399138.1"/>
    </source>
</evidence>
<organism evidence="1 2">
    <name type="scientific">Cryptosporangium minutisporangium</name>
    <dbReference type="NCBI Taxonomy" id="113569"/>
    <lineage>
        <taxon>Bacteria</taxon>
        <taxon>Bacillati</taxon>
        <taxon>Actinomycetota</taxon>
        <taxon>Actinomycetes</taxon>
        <taxon>Cryptosporangiales</taxon>
        <taxon>Cryptosporangiaceae</taxon>
        <taxon>Cryptosporangium</taxon>
    </lineage>
</organism>
<name>A0ABP6TEM8_9ACTN</name>
<evidence type="ECO:0000313" key="2">
    <source>
        <dbReference type="Proteomes" id="UP001501676"/>
    </source>
</evidence>
<dbReference type="SUPFAM" id="SSF56317">
    <property type="entry name" value="Carbon-nitrogen hydrolase"/>
    <property type="match status" value="1"/>
</dbReference>
<comment type="caution">
    <text evidence="1">The sequence shown here is derived from an EMBL/GenBank/DDBJ whole genome shotgun (WGS) entry which is preliminary data.</text>
</comment>
<accession>A0ABP6TEM8</accession>
<dbReference type="Proteomes" id="UP001501676">
    <property type="component" value="Unassembled WGS sequence"/>
</dbReference>
<reference evidence="2" key="1">
    <citation type="journal article" date="2019" name="Int. J. Syst. Evol. Microbiol.">
        <title>The Global Catalogue of Microorganisms (GCM) 10K type strain sequencing project: providing services to taxonomists for standard genome sequencing and annotation.</title>
        <authorList>
            <consortium name="The Broad Institute Genomics Platform"/>
            <consortium name="The Broad Institute Genome Sequencing Center for Infectious Disease"/>
            <person name="Wu L."/>
            <person name="Ma J."/>
        </authorList>
    </citation>
    <scope>NUCLEOTIDE SEQUENCE [LARGE SCALE GENOMIC DNA]</scope>
    <source>
        <strain evidence="2">JCM 9458</strain>
    </source>
</reference>
<protein>
    <submittedName>
        <fullName evidence="1">Uncharacterized protein</fullName>
    </submittedName>
</protein>
<dbReference type="EMBL" id="BAAAYN010000116">
    <property type="protein sequence ID" value="GAA3399138.1"/>
    <property type="molecule type" value="Genomic_DNA"/>
</dbReference>
<proteinExistence type="predicted"/>